<dbReference type="RefSeq" id="WP_119631414.1">
    <property type="nucleotide sequence ID" value="NZ_AP017928.1"/>
</dbReference>
<keyword evidence="3" id="KW-1185">Reference proteome</keyword>
<dbReference type="Pfam" id="PF14065">
    <property type="entry name" value="Pvc16_N"/>
    <property type="match status" value="1"/>
</dbReference>
<dbReference type="Proteomes" id="UP000266313">
    <property type="component" value="Chromosome"/>
</dbReference>
<sequence>MALTDISRVTTAIATLIRQALARDNFADDFDVSAAPPEDETNPSPNVISLYLFHLIEDPDCKNLPPRRPVMTDVPVQYTEMGLILNYIITARNTSATGVGDRTLIEQRLLGFVARALHDFPVITDETVVPAVPPNPPNNPILQTANLAGAGNRIELILRPVGIEENVNFWSSEQDLTARLSLYYEARVILLSTPPVTAMPGTVFSLGAYVSVSGQPLLQAVQNLVGFIPPPGFTASDPASPFQFLAANPARVSLFPAGAIPPEVAPGNNRLRIDGSDLRGERTFLALRGQAGLGAAAPAERSFRIGVDDGNNPDWGFEIRDTEITVAMRQAVQDDQGAGLRLYPGLYSLRVITARQLAGDTTGRLLERSSNELVFAVTPQVVALAGLGGPPAARRFRLNLFGSYLRDELDIQLSVGGAVLRRDADTATAGNYDFAANTGQIDFAVDTSGRPSPLPVSLLINGAGSTPAWAVF</sequence>
<dbReference type="OrthoDB" id="527247at2"/>
<dbReference type="KEGG" id="mmai:sS8_4266"/>
<proteinExistence type="predicted"/>
<dbReference type="AlphaFoldDB" id="A0A250KXF0"/>
<gene>
    <name evidence="2" type="ORF">sS8_4266</name>
</gene>
<evidence type="ECO:0000313" key="2">
    <source>
        <dbReference type="EMBL" id="BBA36196.1"/>
    </source>
</evidence>
<feature type="domain" description="Pvc16 N-terminal" evidence="1">
    <location>
        <begin position="9"/>
        <end position="197"/>
    </location>
</feature>
<accession>A0A250KXF0</accession>
<evidence type="ECO:0000313" key="3">
    <source>
        <dbReference type="Proteomes" id="UP000266313"/>
    </source>
</evidence>
<reference evidence="2 3" key="1">
    <citation type="submission" date="2016-12" db="EMBL/GenBank/DDBJ databases">
        <title>Genome sequencing of Methylocaldum marinum.</title>
        <authorList>
            <person name="Takeuchi M."/>
            <person name="Kamagata Y."/>
            <person name="Hiraoka S."/>
            <person name="Oshima K."/>
            <person name="Hattori M."/>
            <person name="Iwasaki W."/>
        </authorList>
    </citation>
    <scope>NUCLEOTIDE SEQUENCE [LARGE SCALE GENOMIC DNA]</scope>
    <source>
        <strain evidence="2 3">S8</strain>
    </source>
</reference>
<evidence type="ECO:0000259" key="1">
    <source>
        <dbReference type="Pfam" id="PF14065"/>
    </source>
</evidence>
<dbReference type="InterPro" id="IPR025351">
    <property type="entry name" value="Pvc16_N"/>
</dbReference>
<dbReference type="EMBL" id="AP017928">
    <property type="protein sequence ID" value="BBA36196.1"/>
    <property type="molecule type" value="Genomic_DNA"/>
</dbReference>
<name>A0A250KXF0_9GAMM</name>
<organism evidence="2 3">
    <name type="scientific">Methylocaldum marinum</name>
    <dbReference type="NCBI Taxonomy" id="1432792"/>
    <lineage>
        <taxon>Bacteria</taxon>
        <taxon>Pseudomonadati</taxon>
        <taxon>Pseudomonadota</taxon>
        <taxon>Gammaproteobacteria</taxon>
        <taxon>Methylococcales</taxon>
        <taxon>Methylococcaceae</taxon>
        <taxon>Methylocaldum</taxon>
    </lineage>
</organism>
<protein>
    <recommendedName>
        <fullName evidence="1">Pvc16 N-terminal domain-containing protein</fullName>
    </recommendedName>
</protein>